<keyword evidence="4 6" id="KW-0687">Ribonucleoprotein</keyword>
<dbReference type="GO" id="GO:0003735">
    <property type="term" value="F:structural constituent of ribosome"/>
    <property type="evidence" value="ECO:0007669"/>
    <property type="project" value="InterPro"/>
</dbReference>
<keyword evidence="6" id="KW-0699">rRNA-binding</keyword>
<comment type="function">
    <text evidence="6">Forms part of the polypeptide exit tunnel.</text>
</comment>
<dbReference type="RefSeq" id="WP_075819038.1">
    <property type="nucleotide sequence ID" value="NZ_CAJUTZ010000038.1"/>
</dbReference>
<accession>A0A1U7NGK9</accession>
<proteinExistence type="inferred from homology"/>
<dbReference type="GO" id="GO:0019843">
    <property type="term" value="F:rRNA binding"/>
    <property type="evidence" value="ECO:0007669"/>
    <property type="project" value="UniProtKB-UniRule"/>
</dbReference>
<evidence type="ECO:0000313" key="8">
    <source>
        <dbReference type="EMBL" id="OLU40315.1"/>
    </source>
</evidence>
<dbReference type="OrthoDB" id="9803201at2"/>
<evidence type="ECO:0000313" key="9">
    <source>
        <dbReference type="Proteomes" id="UP000186341"/>
    </source>
</evidence>
<dbReference type="GO" id="GO:1990904">
    <property type="term" value="C:ribonucleoprotein complex"/>
    <property type="evidence" value="ECO:0007669"/>
    <property type="project" value="UniProtKB-KW"/>
</dbReference>
<dbReference type="GeneID" id="82202621"/>
<evidence type="ECO:0000256" key="5">
    <source>
        <dbReference type="ARBA" id="ARBA00035244"/>
    </source>
</evidence>
<evidence type="ECO:0000256" key="7">
    <source>
        <dbReference type="SAM" id="MobiDB-lite"/>
    </source>
</evidence>
<dbReference type="EMBL" id="MPJW01000111">
    <property type="protein sequence ID" value="OLU40315.1"/>
    <property type="molecule type" value="Genomic_DNA"/>
</dbReference>
<name>A0A1U7NGK9_9FIRM</name>
<sequence length="209" mass="22798">MAVIDVINQNGEVVGTYDLNDTVFGIEPHKDALYEAVKLQRASLRQGTSAVKRRSDVRGGGRKPYRQKGTGRARQGSIRAPQYRGGGVVFGPNPRDYSYKINKKVRRLALKSALSSKLQDSEMALMNEIVLDSPKTKGFAAILNAIEAPAKTLFVLGKEEGNENVELSARNIPTVSMMSSDGINVYDLLNANKVVFTEAAVKEIEEALA</sequence>
<reference evidence="8 9" key="1">
    <citation type="submission" date="2016-11" db="EMBL/GenBank/DDBJ databases">
        <title>Description of two novel members of the family Erysipelotrichaceae: Ileibacterium lipovorans gen. nov., sp. nov. and Dubosiella newyorkensis, gen. nov., sp. nov.</title>
        <authorList>
            <person name="Cox L.M."/>
            <person name="Sohn J."/>
            <person name="Tyrrell K.L."/>
            <person name="Citron D.M."/>
            <person name="Lawson P.A."/>
            <person name="Patel N.B."/>
            <person name="Iizumi T."/>
            <person name="Perez-Perez G.I."/>
            <person name="Goldstein E.J."/>
            <person name="Blaser M.J."/>
        </authorList>
    </citation>
    <scope>NUCLEOTIDE SEQUENCE [LARGE SCALE GENOMIC DNA]</scope>
    <source>
        <strain evidence="8 9">NYU-BL-A3</strain>
    </source>
</reference>
<evidence type="ECO:0000256" key="3">
    <source>
        <dbReference type="ARBA" id="ARBA00022980"/>
    </source>
</evidence>
<dbReference type="HAMAP" id="MF_01328_B">
    <property type="entry name" value="Ribosomal_uL4_B"/>
    <property type="match status" value="1"/>
</dbReference>
<keyword evidence="6" id="KW-0694">RNA-binding</keyword>
<dbReference type="NCBIfam" id="TIGR03953">
    <property type="entry name" value="rplD_bact"/>
    <property type="match status" value="1"/>
</dbReference>
<dbReference type="Proteomes" id="UP000186341">
    <property type="component" value="Unassembled WGS sequence"/>
</dbReference>
<dbReference type="GO" id="GO:0005840">
    <property type="term" value="C:ribosome"/>
    <property type="evidence" value="ECO:0007669"/>
    <property type="project" value="UniProtKB-KW"/>
</dbReference>
<organism evidence="8 9">
    <name type="scientific">Ileibacterium valens</name>
    <dbReference type="NCBI Taxonomy" id="1862668"/>
    <lineage>
        <taxon>Bacteria</taxon>
        <taxon>Bacillati</taxon>
        <taxon>Bacillota</taxon>
        <taxon>Erysipelotrichia</taxon>
        <taxon>Erysipelotrichales</taxon>
        <taxon>Erysipelotrichaceae</taxon>
        <taxon>Ileibacterium</taxon>
    </lineage>
</organism>
<dbReference type="Pfam" id="PF00573">
    <property type="entry name" value="Ribosomal_L4"/>
    <property type="match status" value="1"/>
</dbReference>
<comment type="caution">
    <text evidence="8">The sequence shown here is derived from an EMBL/GenBank/DDBJ whole genome shotgun (WGS) entry which is preliminary data.</text>
</comment>
<gene>
    <name evidence="6" type="primary">rplD</name>
    <name evidence="8" type="ORF">BO222_05265</name>
</gene>
<evidence type="ECO:0000256" key="2">
    <source>
        <dbReference type="ARBA" id="ARBA00011838"/>
    </source>
</evidence>
<dbReference type="SUPFAM" id="SSF52166">
    <property type="entry name" value="Ribosomal protein L4"/>
    <property type="match status" value="1"/>
</dbReference>
<comment type="similarity">
    <text evidence="1 6">Belongs to the universal ribosomal protein uL4 family.</text>
</comment>
<dbReference type="InterPro" id="IPR023574">
    <property type="entry name" value="Ribosomal_uL4_dom_sf"/>
</dbReference>
<dbReference type="Gene3D" id="3.40.1370.10">
    <property type="match status" value="1"/>
</dbReference>
<dbReference type="AlphaFoldDB" id="A0A1U7NGK9"/>
<evidence type="ECO:0000256" key="6">
    <source>
        <dbReference type="HAMAP-Rule" id="MF_01328"/>
    </source>
</evidence>
<feature type="compositionally biased region" description="Basic residues" evidence="7">
    <location>
        <begin position="60"/>
        <end position="71"/>
    </location>
</feature>
<protein>
    <recommendedName>
        <fullName evidence="5 6">Large ribosomal subunit protein uL4</fullName>
    </recommendedName>
</protein>
<evidence type="ECO:0000256" key="4">
    <source>
        <dbReference type="ARBA" id="ARBA00023274"/>
    </source>
</evidence>
<comment type="function">
    <text evidence="6">One of the primary rRNA binding proteins, this protein initially binds near the 5'-end of the 23S rRNA. It is important during the early stages of 50S assembly. It makes multiple contacts with different domains of the 23S rRNA in the assembled 50S subunit and ribosome.</text>
</comment>
<dbReference type="GO" id="GO:0006412">
    <property type="term" value="P:translation"/>
    <property type="evidence" value="ECO:0007669"/>
    <property type="project" value="UniProtKB-UniRule"/>
</dbReference>
<dbReference type="PANTHER" id="PTHR10746:SF6">
    <property type="entry name" value="LARGE RIBOSOMAL SUBUNIT PROTEIN UL4M"/>
    <property type="match status" value="1"/>
</dbReference>
<comment type="subunit">
    <text evidence="2 6">Part of the 50S ribosomal subunit.</text>
</comment>
<dbReference type="PANTHER" id="PTHR10746">
    <property type="entry name" value="50S RIBOSOMAL PROTEIN L4"/>
    <property type="match status" value="1"/>
</dbReference>
<evidence type="ECO:0000256" key="1">
    <source>
        <dbReference type="ARBA" id="ARBA00010528"/>
    </source>
</evidence>
<feature type="region of interest" description="Disordered" evidence="7">
    <location>
        <begin position="45"/>
        <end position="76"/>
    </location>
</feature>
<dbReference type="InterPro" id="IPR013005">
    <property type="entry name" value="Ribosomal_uL4-like"/>
</dbReference>
<dbReference type="InterPro" id="IPR002136">
    <property type="entry name" value="Ribosomal_uL4"/>
</dbReference>
<keyword evidence="3 6" id="KW-0689">Ribosomal protein</keyword>
<keyword evidence="9" id="KW-1185">Reference proteome</keyword>